<reference evidence="1" key="1">
    <citation type="submission" date="2019-10" db="EMBL/GenBank/DDBJ databases">
        <authorList>
            <consortium name="DOE Joint Genome Institute"/>
            <person name="Kuo A."/>
            <person name="Miyauchi S."/>
            <person name="Kiss E."/>
            <person name="Drula E."/>
            <person name="Kohler A."/>
            <person name="Sanchez-Garcia M."/>
            <person name="Andreopoulos B."/>
            <person name="Barry K.W."/>
            <person name="Bonito G."/>
            <person name="Buee M."/>
            <person name="Carver A."/>
            <person name="Chen C."/>
            <person name="Cichocki N."/>
            <person name="Clum A."/>
            <person name="Culley D."/>
            <person name="Crous P.W."/>
            <person name="Fauchery L."/>
            <person name="Girlanda M."/>
            <person name="Hayes R."/>
            <person name="Keri Z."/>
            <person name="LaButti K."/>
            <person name="Lipzen A."/>
            <person name="Lombard V."/>
            <person name="Magnuson J."/>
            <person name="Maillard F."/>
            <person name="Morin E."/>
            <person name="Murat C."/>
            <person name="Nolan M."/>
            <person name="Ohm R."/>
            <person name="Pangilinan J."/>
            <person name="Pereira M."/>
            <person name="Perotto S."/>
            <person name="Peter M."/>
            <person name="Riley R."/>
            <person name="Sitrit Y."/>
            <person name="Stielow B."/>
            <person name="Szollosi G."/>
            <person name="Zifcakova L."/>
            <person name="Stursova M."/>
            <person name="Spatafora J.W."/>
            <person name="Tedersoo L."/>
            <person name="Vaario L.-M."/>
            <person name="Yamada A."/>
            <person name="Yan M."/>
            <person name="Wang P."/>
            <person name="Xu J."/>
            <person name="Bruns T."/>
            <person name="Baldrian P."/>
            <person name="Vilgalys R."/>
            <person name="Henrissat B."/>
            <person name="Grigoriev I.V."/>
            <person name="Hibbett D."/>
            <person name="Nagy L.G."/>
            <person name="Martin F.M."/>
        </authorList>
    </citation>
    <scope>NUCLEOTIDE SEQUENCE</scope>
    <source>
        <strain evidence="1">Prilba</strain>
    </source>
</reference>
<accession>A0A9P5JY64</accession>
<sequence length="195" mass="22659">MVSIDVLPDDVLLQIFDFCMARDEDRSPPKTPLFRFVDMKKNIEAWQALVHVCRRWRSVVFGSPLRLNLALVCTAKTHARETLDIWPPLPLVLWTHGFYRIKSDECVDNIIAVLECSDRVCQIDLLDIPISYLEPIMAARAIQEPFPELTHLEVRSSEGTVIPDSFLEYSPFWVHFTRGDGRYPLHIDRPRKSFH</sequence>
<dbReference type="EMBL" id="WHVB01000027">
    <property type="protein sequence ID" value="KAF8469875.1"/>
    <property type="molecule type" value="Genomic_DNA"/>
</dbReference>
<reference evidence="1" key="2">
    <citation type="journal article" date="2020" name="Nat. Commun.">
        <title>Large-scale genome sequencing of mycorrhizal fungi provides insights into the early evolution of symbiotic traits.</title>
        <authorList>
            <person name="Miyauchi S."/>
            <person name="Kiss E."/>
            <person name="Kuo A."/>
            <person name="Drula E."/>
            <person name="Kohler A."/>
            <person name="Sanchez-Garcia M."/>
            <person name="Morin E."/>
            <person name="Andreopoulos B."/>
            <person name="Barry K.W."/>
            <person name="Bonito G."/>
            <person name="Buee M."/>
            <person name="Carver A."/>
            <person name="Chen C."/>
            <person name="Cichocki N."/>
            <person name="Clum A."/>
            <person name="Culley D."/>
            <person name="Crous P.W."/>
            <person name="Fauchery L."/>
            <person name="Girlanda M."/>
            <person name="Hayes R.D."/>
            <person name="Keri Z."/>
            <person name="LaButti K."/>
            <person name="Lipzen A."/>
            <person name="Lombard V."/>
            <person name="Magnuson J."/>
            <person name="Maillard F."/>
            <person name="Murat C."/>
            <person name="Nolan M."/>
            <person name="Ohm R.A."/>
            <person name="Pangilinan J."/>
            <person name="Pereira M.F."/>
            <person name="Perotto S."/>
            <person name="Peter M."/>
            <person name="Pfister S."/>
            <person name="Riley R."/>
            <person name="Sitrit Y."/>
            <person name="Stielow J.B."/>
            <person name="Szollosi G."/>
            <person name="Zifcakova L."/>
            <person name="Stursova M."/>
            <person name="Spatafora J.W."/>
            <person name="Tedersoo L."/>
            <person name="Vaario L.M."/>
            <person name="Yamada A."/>
            <person name="Yan M."/>
            <person name="Wang P."/>
            <person name="Xu J."/>
            <person name="Bruns T."/>
            <person name="Baldrian P."/>
            <person name="Vilgalys R."/>
            <person name="Dunand C."/>
            <person name="Henrissat B."/>
            <person name="Grigoriev I.V."/>
            <person name="Hibbett D."/>
            <person name="Nagy L.G."/>
            <person name="Martin F.M."/>
        </authorList>
    </citation>
    <scope>NUCLEOTIDE SEQUENCE</scope>
    <source>
        <strain evidence="1">Prilba</strain>
    </source>
</reference>
<keyword evidence="2" id="KW-1185">Reference proteome</keyword>
<evidence type="ECO:0000313" key="1">
    <source>
        <dbReference type="EMBL" id="KAF8469875.1"/>
    </source>
</evidence>
<gene>
    <name evidence="1" type="ORF">DFH94DRAFT_856699</name>
</gene>
<comment type="caution">
    <text evidence="1">The sequence shown here is derived from an EMBL/GenBank/DDBJ whole genome shotgun (WGS) entry which is preliminary data.</text>
</comment>
<name>A0A9P5JY64_9AGAM</name>
<dbReference type="OrthoDB" id="3219396at2759"/>
<proteinExistence type="predicted"/>
<dbReference type="AlphaFoldDB" id="A0A9P5JY64"/>
<evidence type="ECO:0000313" key="2">
    <source>
        <dbReference type="Proteomes" id="UP000759537"/>
    </source>
</evidence>
<dbReference type="Proteomes" id="UP000759537">
    <property type="component" value="Unassembled WGS sequence"/>
</dbReference>
<organism evidence="1 2">
    <name type="scientific">Russula ochroleuca</name>
    <dbReference type="NCBI Taxonomy" id="152965"/>
    <lineage>
        <taxon>Eukaryota</taxon>
        <taxon>Fungi</taxon>
        <taxon>Dikarya</taxon>
        <taxon>Basidiomycota</taxon>
        <taxon>Agaricomycotina</taxon>
        <taxon>Agaricomycetes</taxon>
        <taxon>Russulales</taxon>
        <taxon>Russulaceae</taxon>
        <taxon>Russula</taxon>
    </lineage>
</organism>
<dbReference type="Gene3D" id="1.20.1280.50">
    <property type="match status" value="1"/>
</dbReference>
<protein>
    <recommendedName>
        <fullName evidence="3">F-box domain-containing protein</fullName>
    </recommendedName>
</protein>
<evidence type="ECO:0008006" key="3">
    <source>
        <dbReference type="Google" id="ProtNLM"/>
    </source>
</evidence>